<dbReference type="SUPFAM" id="SSF55729">
    <property type="entry name" value="Acyl-CoA N-acyltransferases (Nat)"/>
    <property type="match status" value="1"/>
</dbReference>
<dbReference type="InterPro" id="IPR016181">
    <property type="entry name" value="Acyl_CoA_acyltransferase"/>
</dbReference>
<proteinExistence type="predicted"/>
<dbReference type="PROSITE" id="PS51186">
    <property type="entry name" value="GNAT"/>
    <property type="match status" value="1"/>
</dbReference>
<dbReference type="Gene3D" id="3.40.630.30">
    <property type="match status" value="1"/>
</dbReference>
<dbReference type="STRING" id="89524.SAMN05444370_10456"/>
<feature type="domain" description="N-acetyltransferase" evidence="1">
    <location>
        <begin position="12"/>
        <end position="204"/>
    </location>
</feature>
<dbReference type="Proteomes" id="UP000198703">
    <property type="component" value="Unassembled WGS sequence"/>
</dbReference>
<reference evidence="2 3" key="1">
    <citation type="submission" date="2016-10" db="EMBL/GenBank/DDBJ databases">
        <authorList>
            <person name="de Groot N.N."/>
        </authorList>
    </citation>
    <scope>NUCLEOTIDE SEQUENCE [LARGE SCALE GENOMIC DNA]</scope>
    <source>
        <strain evidence="2 3">DSM 15345</strain>
    </source>
</reference>
<dbReference type="RefSeq" id="WP_245730972.1">
    <property type="nucleotide sequence ID" value="NZ_FNQM01000004.1"/>
</dbReference>
<sequence length="204" mass="23056">MTEPARDLKGGLRVEPLTGDALIAALPRLAELRIAVFGAWPYLYAGDRAYEERYMRAYGESPGALVAGCFDGAEIVGASTAAPMEDHAREFAAPFQERGYDISEILYCGESVLLPEYRGHGVGHGFFDAREAHGRALGRRRICFCGVVRDPADPRRPKDYAPLDPFWRKRGYEKLDGLTARYAWREHGAREETEHEMQFWMRDL</sequence>
<protein>
    <recommendedName>
        <fullName evidence="1">N-acetyltransferase domain-containing protein</fullName>
    </recommendedName>
</protein>
<evidence type="ECO:0000259" key="1">
    <source>
        <dbReference type="PROSITE" id="PS51186"/>
    </source>
</evidence>
<keyword evidence="3" id="KW-1185">Reference proteome</keyword>
<name>A0A1H4A3T2_9RHOB</name>
<dbReference type="AlphaFoldDB" id="A0A1H4A3T2"/>
<gene>
    <name evidence="2" type="ORF">SAMN05444370_10456</name>
</gene>
<evidence type="ECO:0000313" key="3">
    <source>
        <dbReference type="Proteomes" id="UP000198703"/>
    </source>
</evidence>
<dbReference type="GO" id="GO:0016747">
    <property type="term" value="F:acyltransferase activity, transferring groups other than amino-acyl groups"/>
    <property type="evidence" value="ECO:0007669"/>
    <property type="project" value="InterPro"/>
</dbReference>
<dbReference type="InterPro" id="IPR000182">
    <property type="entry name" value="GNAT_dom"/>
</dbReference>
<evidence type="ECO:0000313" key="2">
    <source>
        <dbReference type="EMBL" id="SEA30616.1"/>
    </source>
</evidence>
<dbReference type="EMBL" id="FNQM01000004">
    <property type="protein sequence ID" value="SEA30616.1"/>
    <property type="molecule type" value="Genomic_DNA"/>
</dbReference>
<organism evidence="2 3">
    <name type="scientific">Rubrimonas cliftonensis</name>
    <dbReference type="NCBI Taxonomy" id="89524"/>
    <lineage>
        <taxon>Bacteria</taxon>
        <taxon>Pseudomonadati</taxon>
        <taxon>Pseudomonadota</taxon>
        <taxon>Alphaproteobacteria</taxon>
        <taxon>Rhodobacterales</taxon>
        <taxon>Paracoccaceae</taxon>
        <taxon>Rubrimonas</taxon>
    </lineage>
</organism>
<accession>A0A1H4A3T2</accession>